<dbReference type="NCBIfam" id="TIGR03373">
    <property type="entry name" value="VI_minor_4"/>
    <property type="match status" value="1"/>
</dbReference>
<protein>
    <submittedName>
        <fullName evidence="1">Type VI secretion system-associated protein TagF</fullName>
    </submittedName>
</protein>
<name>A0A8J8B7B4_9RHOB</name>
<proteinExistence type="predicted"/>
<evidence type="ECO:0000313" key="2">
    <source>
        <dbReference type="Proteomes" id="UP000681356"/>
    </source>
</evidence>
<comment type="caution">
    <text evidence="1">The sequence shown here is derived from an EMBL/GenBank/DDBJ whole genome shotgun (WGS) entry which is preliminary data.</text>
</comment>
<sequence>MPASIGLMGKHPAFGDFVQAGLTDRTVSVLSLWLDRSLADLRETMGHDWPAFWDGAQGLRFWIGHKVTGRGLAGVLRPSRDRVGRRYPLLMLAEGVALPLPMQDTDQSPWEAFEAHLAGAHPADGSGAAGLLAGFKADLPEETDAMRAEGAVLWAHHPEGDLAALLRSAGRADPARAALGRSYWWSPGDSGRLPVWLGCDGLPGAQALGWLLGGTARAEGGRDAAE</sequence>
<dbReference type="Gene3D" id="3.40.1730.10">
    <property type="entry name" value="pa0076 domain"/>
    <property type="match status" value="1"/>
</dbReference>
<organism evidence="1 2">
    <name type="scientific">Thetidibacter halocola</name>
    <dbReference type="NCBI Taxonomy" id="2827239"/>
    <lineage>
        <taxon>Bacteria</taxon>
        <taxon>Pseudomonadati</taxon>
        <taxon>Pseudomonadota</taxon>
        <taxon>Alphaproteobacteria</taxon>
        <taxon>Rhodobacterales</taxon>
        <taxon>Roseobacteraceae</taxon>
        <taxon>Thetidibacter</taxon>
    </lineage>
</organism>
<gene>
    <name evidence="1" type="primary">tagF</name>
    <name evidence="1" type="ORF">KB874_05305</name>
</gene>
<reference evidence="1" key="1">
    <citation type="submission" date="2021-04" db="EMBL/GenBank/DDBJ databases">
        <authorList>
            <person name="Yoon J."/>
        </authorList>
    </citation>
    <scope>NUCLEOTIDE SEQUENCE</scope>
    <source>
        <strain evidence="1">KMU-90</strain>
    </source>
</reference>
<keyword evidence="2" id="KW-1185">Reference proteome</keyword>
<dbReference type="InterPro" id="IPR038225">
    <property type="entry name" value="TagF_sf"/>
</dbReference>
<dbReference type="Pfam" id="PF09867">
    <property type="entry name" value="TagF_N"/>
    <property type="match status" value="1"/>
</dbReference>
<dbReference type="EMBL" id="JAGTUU010000002">
    <property type="protein sequence ID" value="MBS0123544.1"/>
    <property type="molecule type" value="Genomic_DNA"/>
</dbReference>
<dbReference type="Proteomes" id="UP000681356">
    <property type="component" value="Unassembled WGS sequence"/>
</dbReference>
<evidence type="ECO:0000313" key="1">
    <source>
        <dbReference type="EMBL" id="MBS0123544.1"/>
    </source>
</evidence>
<dbReference type="InterPro" id="IPR017748">
    <property type="entry name" value="TagF"/>
</dbReference>
<accession>A0A8J8B7B4</accession>
<dbReference type="RefSeq" id="WP_212535518.1">
    <property type="nucleotide sequence ID" value="NZ_JAGTUU010000002.1"/>
</dbReference>
<dbReference type="AlphaFoldDB" id="A0A8J8B7B4"/>